<dbReference type="AlphaFoldDB" id="A0A645GLX4"/>
<dbReference type="EMBL" id="VSSQ01078006">
    <property type="protein sequence ID" value="MPN27941.1"/>
    <property type="molecule type" value="Genomic_DNA"/>
</dbReference>
<gene>
    <name evidence="5" type="primary">leuA_65</name>
    <name evidence="5" type="ORF">SDC9_175375</name>
</gene>
<protein>
    <submittedName>
        <fullName evidence="5">2-isopropylmalate synthase</fullName>
        <ecNumber evidence="5">2.3.3.13</ecNumber>
    </submittedName>
</protein>
<dbReference type="Pfam" id="PF08502">
    <property type="entry name" value="LeuA_dimer"/>
    <property type="match status" value="1"/>
</dbReference>
<keyword evidence="1" id="KW-0028">Amino-acid biosynthesis</keyword>
<feature type="domain" description="2-isopropylmalate synthase LeuA allosteric (dimerisation)" evidence="4">
    <location>
        <begin position="7"/>
        <end position="121"/>
    </location>
</feature>
<dbReference type="InterPro" id="IPR013709">
    <property type="entry name" value="2-isopropylmalate_synth_dimer"/>
</dbReference>
<name>A0A645GLX4_9ZZZZ</name>
<dbReference type="GO" id="GO:0009098">
    <property type="term" value="P:L-leucine biosynthetic process"/>
    <property type="evidence" value="ECO:0007669"/>
    <property type="project" value="InterPro"/>
</dbReference>
<accession>A0A645GLX4</accession>
<dbReference type="Gene3D" id="3.30.160.270">
    <property type="match status" value="1"/>
</dbReference>
<dbReference type="InterPro" id="IPR036230">
    <property type="entry name" value="LeuA_allosteric_dom_sf"/>
</dbReference>
<organism evidence="5">
    <name type="scientific">bioreactor metagenome</name>
    <dbReference type="NCBI Taxonomy" id="1076179"/>
    <lineage>
        <taxon>unclassified sequences</taxon>
        <taxon>metagenomes</taxon>
        <taxon>ecological metagenomes</taxon>
    </lineage>
</organism>
<keyword evidence="3" id="KW-0100">Branched-chain amino acid biosynthesis</keyword>
<evidence type="ECO:0000259" key="4">
    <source>
        <dbReference type="SMART" id="SM00917"/>
    </source>
</evidence>
<keyword evidence="2 5" id="KW-0808">Transferase</keyword>
<reference evidence="5" key="1">
    <citation type="submission" date="2019-08" db="EMBL/GenBank/DDBJ databases">
        <authorList>
            <person name="Kucharzyk K."/>
            <person name="Murdoch R.W."/>
            <person name="Higgins S."/>
            <person name="Loffler F."/>
        </authorList>
    </citation>
    <scope>NUCLEOTIDE SEQUENCE</scope>
</reference>
<keyword evidence="5" id="KW-0012">Acyltransferase</keyword>
<dbReference type="SMART" id="SM00917">
    <property type="entry name" value="LeuA_dimer"/>
    <property type="match status" value="1"/>
</dbReference>
<evidence type="ECO:0000256" key="2">
    <source>
        <dbReference type="ARBA" id="ARBA00022679"/>
    </source>
</evidence>
<dbReference type="SUPFAM" id="SSF110921">
    <property type="entry name" value="2-isopropylmalate synthase LeuA, allosteric (dimerisation) domain"/>
    <property type="match status" value="1"/>
</dbReference>
<evidence type="ECO:0000256" key="1">
    <source>
        <dbReference type="ARBA" id="ARBA00022605"/>
    </source>
</evidence>
<evidence type="ECO:0000313" key="5">
    <source>
        <dbReference type="EMBL" id="MPN27941.1"/>
    </source>
</evidence>
<proteinExistence type="predicted"/>
<dbReference type="EC" id="2.3.3.13" evidence="5"/>
<comment type="caution">
    <text evidence="5">The sequence shown here is derived from an EMBL/GenBank/DDBJ whole genome shotgun (WGS) entry which is preliminary data.</text>
</comment>
<sequence length="124" mass="13595">MNNKERVVQSFSLEYFDVHTMKNASSTCVIKLKKEDEVFEEVSLGSGPINAAYNSIDKITGNICEELVSYDIHAVSDGNDALGEVMVKLHAKDKIVTGRGVSTDIIESSILAYINGINKLIETL</sequence>
<evidence type="ECO:0000256" key="3">
    <source>
        <dbReference type="ARBA" id="ARBA00023304"/>
    </source>
</evidence>
<dbReference type="FunFam" id="3.30.160.270:FF:000003">
    <property type="entry name" value="2-isopropylmalate synthase"/>
    <property type="match status" value="1"/>
</dbReference>
<dbReference type="GO" id="GO:0003852">
    <property type="term" value="F:2-isopropylmalate synthase activity"/>
    <property type="evidence" value="ECO:0007669"/>
    <property type="project" value="UniProtKB-EC"/>
</dbReference>